<sequence>MILAKNILFYYDKAARIPFPDIALEGGEELLVLGKSGSGKTTVLNILGGLLRPFEGTVEIDETAIYDLRGAALDKFRGANIGMVFQKPHILAPLTVKENLRLAQYFSGKPDHGLIDRLLQDLGISHKAASKVTALSEGEAQRVSIARALVNNPKVVLADEPTASLDDENAEMVIHLLKEQAKKMHSALIIVTHDHRVKEHVSNQIMMGGNQ</sequence>
<dbReference type="GO" id="GO:0016887">
    <property type="term" value="F:ATP hydrolysis activity"/>
    <property type="evidence" value="ECO:0007669"/>
    <property type="project" value="InterPro"/>
</dbReference>
<evidence type="ECO:0000313" key="5">
    <source>
        <dbReference type="Proteomes" id="UP000248688"/>
    </source>
</evidence>
<dbReference type="KEGG" id="est:DN752_06630"/>
<evidence type="ECO:0000313" key="4">
    <source>
        <dbReference type="EMBL" id="AWW29819.1"/>
    </source>
</evidence>
<protein>
    <submittedName>
        <fullName evidence="4">ABC transporter ATP-binding protein</fullName>
    </submittedName>
</protein>
<evidence type="ECO:0000256" key="2">
    <source>
        <dbReference type="ARBA" id="ARBA00022840"/>
    </source>
</evidence>
<dbReference type="SMART" id="SM00382">
    <property type="entry name" value="AAA"/>
    <property type="match status" value="1"/>
</dbReference>
<name>A0A2Z4IGI2_9BACT</name>
<dbReference type="OrthoDB" id="1114670at2"/>
<feature type="domain" description="ABC transporter" evidence="3">
    <location>
        <begin position="2"/>
        <end position="211"/>
    </location>
</feature>
<dbReference type="GO" id="GO:0022857">
    <property type="term" value="F:transmembrane transporter activity"/>
    <property type="evidence" value="ECO:0007669"/>
    <property type="project" value="TreeGrafter"/>
</dbReference>
<dbReference type="InterPro" id="IPR003593">
    <property type="entry name" value="AAA+_ATPase"/>
</dbReference>
<dbReference type="RefSeq" id="WP_112783217.1">
    <property type="nucleotide sequence ID" value="NZ_CP030041.1"/>
</dbReference>
<dbReference type="PANTHER" id="PTHR24220">
    <property type="entry name" value="IMPORT ATP-BINDING PROTEIN"/>
    <property type="match status" value="1"/>
</dbReference>
<evidence type="ECO:0000256" key="1">
    <source>
        <dbReference type="ARBA" id="ARBA00022741"/>
    </source>
</evidence>
<evidence type="ECO:0000259" key="3">
    <source>
        <dbReference type="PROSITE" id="PS50893"/>
    </source>
</evidence>
<dbReference type="InterPro" id="IPR003439">
    <property type="entry name" value="ABC_transporter-like_ATP-bd"/>
</dbReference>
<organism evidence="4 5">
    <name type="scientific">Echinicola strongylocentroti</name>
    <dbReference type="NCBI Taxonomy" id="1795355"/>
    <lineage>
        <taxon>Bacteria</taxon>
        <taxon>Pseudomonadati</taxon>
        <taxon>Bacteroidota</taxon>
        <taxon>Cytophagia</taxon>
        <taxon>Cytophagales</taxon>
        <taxon>Cyclobacteriaceae</taxon>
        <taxon>Echinicola</taxon>
    </lineage>
</organism>
<gene>
    <name evidence="4" type="ORF">DN752_06630</name>
</gene>
<dbReference type="GO" id="GO:0005524">
    <property type="term" value="F:ATP binding"/>
    <property type="evidence" value="ECO:0007669"/>
    <property type="project" value="UniProtKB-KW"/>
</dbReference>
<dbReference type="EMBL" id="CP030041">
    <property type="protein sequence ID" value="AWW29819.1"/>
    <property type="molecule type" value="Genomic_DNA"/>
</dbReference>
<reference evidence="4 5" key="1">
    <citation type="submission" date="2018-06" db="EMBL/GenBank/DDBJ databases">
        <title>Echinicola strongylocentroti sp. nov., isolated from a sea urchin Strongylocentrotus intermedius.</title>
        <authorList>
            <person name="Bae S.S."/>
        </authorList>
    </citation>
    <scope>NUCLEOTIDE SEQUENCE [LARGE SCALE GENOMIC DNA]</scope>
    <source>
        <strain evidence="4 5">MEBiC08714</strain>
    </source>
</reference>
<proteinExistence type="predicted"/>
<dbReference type="AlphaFoldDB" id="A0A2Z4IGI2"/>
<dbReference type="Proteomes" id="UP000248688">
    <property type="component" value="Chromosome"/>
</dbReference>
<dbReference type="Gene3D" id="3.40.50.300">
    <property type="entry name" value="P-loop containing nucleotide triphosphate hydrolases"/>
    <property type="match status" value="1"/>
</dbReference>
<dbReference type="PROSITE" id="PS50893">
    <property type="entry name" value="ABC_TRANSPORTER_2"/>
    <property type="match status" value="1"/>
</dbReference>
<keyword evidence="5" id="KW-1185">Reference proteome</keyword>
<dbReference type="InterPro" id="IPR027417">
    <property type="entry name" value="P-loop_NTPase"/>
</dbReference>
<dbReference type="GO" id="GO:0005886">
    <property type="term" value="C:plasma membrane"/>
    <property type="evidence" value="ECO:0007669"/>
    <property type="project" value="TreeGrafter"/>
</dbReference>
<dbReference type="InterPro" id="IPR015854">
    <property type="entry name" value="ABC_transpr_LolD-like"/>
</dbReference>
<dbReference type="SUPFAM" id="SSF52540">
    <property type="entry name" value="P-loop containing nucleoside triphosphate hydrolases"/>
    <property type="match status" value="1"/>
</dbReference>
<keyword evidence="1" id="KW-0547">Nucleotide-binding</keyword>
<accession>A0A2Z4IGI2</accession>
<dbReference type="Pfam" id="PF00005">
    <property type="entry name" value="ABC_tran"/>
    <property type="match status" value="1"/>
</dbReference>
<keyword evidence="2 4" id="KW-0067">ATP-binding</keyword>